<protein>
    <submittedName>
        <fullName evidence="11">Cytochrome c</fullName>
    </submittedName>
</protein>
<keyword evidence="8" id="KW-0472">Membrane</keyword>
<dbReference type="PANTHER" id="PTHR35008:SF8">
    <property type="entry name" value="ALCOHOL DEHYDROGENASE CYTOCHROME C SUBUNIT"/>
    <property type="match status" value="1"/>
</dbReference>
<dbReference type="EMBL" id="BAAAEU010000015">
    <property type="protein sequence ID" value="GAA0717441.1"/>
    <property type="molecule type" value="Genomic_DNA"/>
</dbReference>
<dbReference type="PIRSF" id="PIRSF000018">
    <property type="entry name" value="Mb_ADH_cyt_c"/>
    <property type="match status" value="1"/>
</dbReference>
<evidence type="ECO:0000256" key="8">
    <source>
        <dbReference type="ARBA" id="ARBA00023136"/>
    </source>
</evidence>
<keyword evidence="5" id="KW-0732">Signal</keyword>
<evidence type="ECO:0000256" key="5">
    <source>
        <dbReference type="ARBA" id="ARBA00022729"/>
    </source>
</evidence>
<dbReference type="RefSeq" id="WP_343791493.1">
    <property type="nucleotide sequence ID" value="NZ_BAAAEU010000015.1"/>
</dbReference>
<evidence type="ECO:0000256" key="2">
    <source>
        <dbReference type="ARBA" id="ARBA00022475"/>
    </source>
</evidence>
<reference evidence="11 12" key="1">
    <citation type="journal article" date="2019" name="Int. J. Syst. Evol. Microbiol.">
        <title>The Global Catalogue of Microorganisms (GCM) 10K type strain sequencing project: providing services to taxonomists for standard genome sequencing and annotation.</title>
        <authorList>
            <consortium name="The Broad Institute Genomics Platform"/>
            <consortium name="The Broad Institute Genome Sequencing Center for Infectious Disease"/>
            <person name="Wu L."/>
            <person name="Ma J."/>
        </authorList>
    </citation>
    <scope>NUCLEOTIDE SEQUENCE [LARGE SCALE GENOMIC DNA]</scope>
    <source>
        <strain evidence="11 12">JCM 15421</strain>
    </source>
</reference>
<dbReference type="Proteomes" id="UP001501523">
    <property type="component" value="Unassembled WGS sequence"/>
</dbReference>
<gene>
    <name evidence="11" type="ORF">GCM10009105_24460</name>
</gene>
<sequence length="429" mass="45787">MSRRFGVAWFALVPLLLAALAVGGVLFLRQGGFAPYRVPAGATHPLTATPEQVGRGEYIARLGICATCHTTRGGVPFTGGRAFATGYGTIHSTNLTPDAQTGLGGWSVEEFRHTMRNGVSRHGVLYPVFPYAHFALLRDDDLDALFAYLQQLPATARAPTPNRLEFPASWRPALVAWRMLHYQPATPDGGAGESPQQRRGRYLVDGLGHCAMCHGARRSMGSLPAAGYLAGGRIPGLGWYAPPLDAQQLRRYSTAELADYLRSGTSPHGTVYGPMAEVVYGSLRHLTPDDALAMAVFLKSVPAHVAVPNSAEPAAGPNRDADSGADLYKRHCEDCHARDGRGTDKGPPLVDAVAVTAPDPANAVRMILYGAMPPTTAGNPRPHSMPPFVQQLDSAEIAAVANHIRMTWGDRHSNLSAGDIDALHGIDVD</sequence>
<evidence type="ECO:0000259" key="10">
    <source>
        <dbReference type="PROSITE" id="PS51007"/>
    </source>
</evidence>
<dbReference type="Gene3D" id="1.10.760.10">
    <property type="entry name" value="Cytochrome c-like domain"/>
    <property type="match status" value="2"/>
</dbReference>
<evidence type="ECO:0000256" key="9">
    <source>
        <dbReference type="PROSITE-ProRule" id="PRU00433"/>
    </source>
</evidence>
<evidence type="ECO:0000256" key="7">
    <source>
        <dbReference type="ARBA" id="ARBA00023004"/>
    </source>
</evidence>
<keyword evidence="7 9" id="KW-0408">Iron</keyword>
<organism evidence="11 12">
    <name type="scientific">Dokdonella soli</name>
    <dbReference type="NCBI Taxonomy" id="529810"/>
    <lineage>
        <taxon>Bacteria</taxon>
        <taxon>Pseudomonadati</taxon>
        <taxon>Pseudomonadota</taxon>
        <taxon>Gammaproteobacteria</taxon>
        <taxon>Lysobacterales</taxon>
        <taxon>Rhodanobacteraceae</taxon>
        <taxon>Dokdonella</taxon>
    </lineage>
</organism>
<dbReference type="InterPro" id="IPR051459">
    <property type="entry name" value="Cytochrome_c-type_DH"/>
</dbReference>
<comment type="subcellular location">
    <subcellularLocation>
        <location evidence="1">Cell membrane</location>
    </subcellularLocation>
</comment>
<name>A0ABN1IN22_9GAMM</name>
<dbReference type="PANTHER" id="PTHR35008">
    <property type="entry name" value="BLL4482 PROTEIN-RELATED"/>
    <property type="match status" value="1"/>
</dbReference>
<keyword evidence="2" id="KW-1003">Cell membrane</keyword>
<keyword evidence="6" id="KW-0677">Repeat</keyword>
<feature type="domain" description="Cytochrome c" evidence="10">
    <location>
        <begin position="195"/>
        <end position="302"/>
    </location>
</feature>
<evidence type="ECO:0000256" key="6">
    <source>
        <dbReference type="ARBA" id="ARBA00022737"/>
    </source>
</evidence>
<evidence type="ECO:0000256" key="4">
    <source>
        <dbReference type="ARBA" id="ARBA00022723"/>
    </source>
</evidence>
<dbReference type="PROSITE" id="PS51007">
    <property type="entry name" value="CYTC"/>
    <property type="match status" value="3"/>
</dbReference>
<dbReference type="Pfam" id="PF00034">
    <property type="entry name" value="Cytochrom_C"/>
    <property type="match status" value="1"/>
</dbReference>
<evidence type="ECO:0000256" key="3">
    <source>
        <dbReference type="ARBA" id="ARBA00022617"/>
    </source>
</evidence>
<accession>A0ABN1IN22</accession>
<keyword evidence="4 9" id="KW-0479">Metal-binding</keyword>
<keyword evidence="3 9" id="KW-0349">Heme</keyword>
<feature type="domain" description="Cytochrome c" evidence="10">
    <location>
        <begin position="319"/>
        <end position="408"/>
    </location>
</feature>
<keyword evidence="12" id="KW-1185">Reference proteome</keyword>
<evidence type="ECO:0000313" key="12">
    <source>
        <dbReference type="Proteomes" id="UP001501523"/>
    </source>
</evidence>
<evidence type="ECO:0000313" key="11">
    <source>
        <dbReference type="EMBL" id="GAA0717441.1"/>
    </source>
</evidence>
<dbReference type="SUPFAM" id="SSF46626">
    <property type="entry name" value="Cytochrome c"/>
    <property type="match status" value="3"/>
</dbReference>
<evidence type="ECO:0000256" key="1">
    <source>
        <dbReference type="ARBA" id="ARBA00004236"/>
    </source>
</evidence>
<dbReference type="InterPro" id="IPR009056">
    <property type="entry name" value="Cyt_c-like_dom"/>
</dbReference>
<feature type="domain" description="Cytochrome c" evidence="10">
    <location>
        <begin position="51"/>
        <end position="153"/>
    </location>
</feature>
<comment type="caution">
    <text evidence="11">The sequence shown here is derived from an EMBL/GenBank/DDBJ whole genome shotgun (WGS) entry which is preliminary data.</text>
</comment>
<dbReference type="InterPro" id="IPR036909">
    <property type="entry name" value="Cyt_c-like_dom_sf"/>
</dbReference>
<dbReference type="InterPro" id="IPR014353">
    <property type="entry name" value="Membr-bd_ADH_cyt_c"/>
</dbReference>
<proteinExistence type="predicted"/>